<keyword evidence="1" id="KW-0812">Transmembrane</keyword>
<reference evidence="2" key="1">
    <citation type="submission" date="2018-05" db="EMBL/GenBank/DDBJ databases">
        <authorList>
            <person name="Lanie J.A."/>
            <person name="Ng W.-L."/>
            <person name="Kazmierczak K.M."/>
            <person name="Andrzejewski T.M."/>
            <person name="Davidsen T.M."/>
            <person name="Wayne K.J."/>
            <person name="Tettelin H."/>
            <person name="Glass J.I."/>
            <person name="Rusch D."/>
            <person name="Podicherti R."/>
            <person name="Tsui H.-C.T."/>
            <person name="Winkler M.E."/>
        </authorList>
    </citation>
    <scope>NUCLEOTIDE SEQUENCE</scope>
</reference>
<proteinExistence type="predicted"/>
<name>A0A382HX17_9ZZZZ</name>
<organism evidence="2">
    <name type="scientific">marine metagenome</name>
    <dbReference type="NCBI Taxonomy" id="408172"/>
    <lineage>
        <taxon>unclassified sequences</taxon>
        <taxon>metagenomes</taxon>
        <taxon>ecological metagenomes</taxon>
    </lineage>
</organism>
<feature type="transmembrane region" description="Helical" evidence="1">
    <location>
        <begin position="17"/>
        <end position="39"/>
    </location>
</feature>
<feature type="transmembrane region" description="Helical" evidence="1">
    <location>
        <begin position="51"/>
        <end position="69"/>
    </location>
</feature>
<gene>
    <name evidence="2" type="ORF">METZ01_LOCUS244808</name>
</gene>
<evidence type="ECO:0000256" key="1">
    <source>
        <dbReference type="SAM" id="Phobius"/>
    </source>
</evidence>
<feature type="transmembrane region" description="Helical" evidence="1">
    <location>
        <begin position="81"/>
        <end position="102"/>
    </location>
</feature>
<dbReference type="AlphaFoldDB" id="A0A382HX17"/>
<protein>
    <submittedName>
        <fullName evidence="2">Uncharacterized protein</fullName>
    </submittedName>
</protein>
<evidence type="ECO:0000313" key="2">
    <source>
        <dbReference type="EMBL" id="SVB91954.1"/>
    </source>
</evidence>
<feature type="non-terminal residue" evidence="2">
    <location>
        <position position="105"/>
    </location>
</feature>
<sequence length="105" mass="11655">MSNDKEDPILTPRQRNFLGFVACFAAAWLLGFLLIGMVWVLQQVFAKFSGVIWSLAVAGMLAIMLRPIVAFFDSKFRLGRFISIMLLYLLVVGVAGTTIWLVGGK</sequence>
<accession>A0A382HX17</accession>
<dbReference type="EMBL" id="UINC01063867">
    <property type="protein sequence ID" value="SVB91954.1"/>
    <property type="molecule type" value="Genomic_DNA"/>
</dbReference>
<keyword evidence="1" id="KW-1133">Transmembrane helix</keyword>
<keyword evidence="1" id="KW-0472">Membrane</keyword>